<dbReference type="Proteomes" id="UP001060215">
    <property type="component" value="Chromosome 14"/>
</dbReference>
<evidence type="ECO:0000313" key="1">
    <source>
        <dbReference type="EMBL" id="KAI7988245.1"/>
    </source>
</evidence>
<protein>
    <submittedName>
        <fullName evidence="1">Ribonuclease H protein</fullName>
    </submittedName>
</protein>
<gene>
    <name evidence="1" type="ORF">LOK49_LG13G01404</name>
</gene>
<name>A0ACC0FHS9_9ERIC</name>
<proteinExistence type="predicted"/>
<dbReference type="EMBL" id="CM045771">
    <property type="protein sequence ID" value="KAI7988245.1"/>
    <property type="molecule type" value="Genomic_DNA"/>
</dbReference>
<organism evidence="1 2">
    <name type="scientific">Camellia lanceoleosa</name>
    <dbReference type="NCBI Taxonomy" id="1840588"/>
    <lineage>
        <taxon>Eukaryota</taxon>
        <taxon>Viridiplantae</taxon>
        <taxon>Streptophyta</taxon>
        <taxon>Embryophyta</taxon>
        <taxon>Tracheophyta</taxon>
        <taxon>Spermatophyta</taxon>
        <taxon>Magnoliopsida</taxon>
        <taxon>eudicotyledons</taxon>
        <taxon>Gunneridae</taxon>
        <taxon>Pentapetalae</taxon>
        <taxon>asterids</taxon>
        <taxon>Ericales</taxon>
        <taxon>Theaceae</taxon>
        <taxon>Camellia</taxon>
    </lineage>
</organism>
<evidence type="ECO:0000313" key="2">
    <source>
        <dbReference type="Proteomes" id="UP001060215"/>
    </source>
</evidence>
<sequence length="110" mass="12211">MVLVDGNTLLGCETTLHALWDCEMPSLADADGIIRSDQGTWIGGFRHHIGSVPVIAAELWAIWLGLQLAWQMGYRKMIVESNCVETLSVLNSSAMVHPSFNVCQEIREVR</sequence>
<accession>A0ACC0FHS9</accession>
<keyword evidence="2" id="KW-1185">Reference proteome</keyword>
<comment type="caution">
    <text evidence="1">The sequence shown here is derived from an EMBL/GenBank/DDBJ whole genome shotgun (WGS) entry which is preliminary data.</text>
</comment>
<reference evidence="1 2" key="1">
    <citation type="journal article" date="2022" name="Plant J.">
        <title>Chromosome-level genome of Camellia lanceoleosa provides a valuable resource for understanding genome evolution and self-incompatibility.</title>
        <authorList>
            <person name="Gong W."/>
            <person name="Xiao S."/>
            <person name="Wang L."/>
            <person name="Liao Z."/>
            <person name="Chang Y."/>
            <person name="Mo W."/>
            <person name="Hu G."/>
            <person name="Li W."/>
            <person name="Zhao G."/>
            <person name="Zhu H."/>
            <person name="Hu X."/>
            <person name="Ji K."/>
            <person name="Xiang X."/>
            <person name="Song Q."/>
            <person name="Yuan D."/>
            <person name="Jin S."/>
            <person name="Zhang L."/>
        </authorList>
    </citation>
    <scope>NUCLEOTIDE SEQUENCE [LARGE SCALE GENOMIC DNA]</scope>
    <source>
        <strain evidence="1">SQ_2022a</strain>
    </source>
</reference>